<dbReference type="PANTHER" id="PTHR12728">
    <property type="entry name" value="BRIX DOMAIN CONTAINING PROTEIN"/>
    <property type="match status" value="1"/>
</dbReference>
<gene>
    <name evidence="7" type="ORF">N0F65_003072</name>
</gene>
<evidence type="ECO:0000256" key="4">
    <source>
        <dbReference type="RuleBase" id="RU367086"/>
    </source>
</evidence>
<feature type="compositionally biased region" description="Acidic residues" evidence="5">
    <location>
        <begin position="331"/>
        <end position="342"/>
    </location>
</feature>
<accession>A0AAV2YNP7</accession>
<organism evidence="7 8">
    <name type="scientific">Lagenidium giganteum</name>
    <dbReference type="NCBI Taxonomy" id="4803"/>
    <lineage>
        <taxon>Eukaryota</taxon>
        <taxon>Sar</taxon>
        <taxon>Stramenopiles</taxon>
        <taxon>Oomycota</taxon>
        <taxon>Peronosporomycetes</taxon>
        <taxon>Pythiales</taxon>
        <taxon>Pythiaceae</taxon>
    </lineage>
</organism>
<evidence type="ECO:0000256" key="2">
    <source>
        <dbReference type="ARBA" id="ARBA00010782"/>
    </source>
</evidence>
<dbReference type="GO" id="GO:0000463">
    <property type="term" value="P:maturation of LSU-rRNA from tricistronic rRNA transcript (SSU-rRNA, 5.8S rRNA, LSU-rRNA)"/>
    <property type="evidence" value="ECO:0007669"/>
    <property type="project" value="TreeGrafter"/>
</dbReference>
<dbReference type="Proteomes" id="UP001146120">
    <property type="component" value="Unassembled WGS sequence"/>
</dbReference>
<dbReference type="PROSITE" id="PS50833">
    <property type="entry name" value="BRIX"/>
    <property type="match status" value="1"/>
</dbReference>
<feature type="compositionally biased region" description="Basic and acidic residues" evidence="5">
    <location>
        <begin position="321"/>
        <end position="330"/>
    </location>
</feature>
<evidence type="ECO:0000256" key="5">
    <source>
        <dbReference type="SAM" id="MobiDB-lite"/>
    </source>
</evidence>
<dbReference type="PANTHER" id="PTHR12728:SF0">
    <property type="entry name" value="RIBOSOME PRODUCTION FACTOR 2 HOMOLOG"/>
    <property type="match status" value="1"/>
</dbReference>
<dbReference type="GO" id="GO:0000027">
    <property type="term" value="P:ribosomal large subunit assembly"/>
    <property type="evidence" value="ECO:0007669"/>
    <property type="project" value="InterPro"/>
</dbReference>
<comment type="caution">
    <text evidence="7">The sequence shown here is derived from an EMBL/GenBank/DDBJ whole genome shotgun (WGS) entry which is preliminary data.</text>
</comment>
<comment type="similarity">
    <text evidence="2 4">Belongs to the RPF2 family.</text>
</comment>
<dbReference type="EMBL" id="DAKRPA010000227">
    <property type="protein sequence ID" value="DAZ94902.1"/>
    <property type="molecule type" value="Genomic_DNA"/>
</dbReference>
<keyword evidence="8" id="KW-1185">Reference proteome</keyword>
<evidence type="ECO:0000256" key="3">
    <source>
        <dbReference type="ARBA" id="ARBA00023242"/>
    </source>
</evidence>
<comment type="subcellular location">
    <subcellularLocation>
        <location evidence="1 4">Nucleus</location>
        <location evidence="1 4">Nucleolus</location>
    </subcellularLocation>
</comment>
<evidence type="ECO:0000313" key="7">
    <source>
        <dbReference type="EMBL" id="DAZ94902.1"/>
    </source>
</evidence>
<dbReference type="GO" id="GO:0005730">
    <property type="term" value="C:nucleolus"/>
    <property type="evidence" value="ECO:0007669"/>
    <property type="project" value="UniProtKB-SubCell"/>
</dbReference>
<sequence>MGGGSKMIKQTAGKQILRSNKKVAKNAAKQSRKVSTVAKPKRVKANVMRAVKNKEPKLVENTKQMLVLRGNKTSEEVNNLLRDLRMLKAPDAKMMGKKNDIHVFDDENKIEFLAQKNDTSLFMVGSSTKKRPNNLVLGRTFDGHILDVMEFGFTNFKSIDAFKCKSKKAPGSKPCFVFTGDEWEANENYMKLKNILVDIFRGTIVEGVNVKGLDHAIVCTAWNNRVFFRSYSIDFKKSNDTHPRVELEEMGPRFDLDFRRFKFASADLLKVATKKPKGLAPKKIKNITRDELTGDKLGRIHLEKQDVYSMQSRRVKALRKTPAELKKGGADDEGDLAMDSDE</sequence>
<evidence type="ECO:0000259" key="6">
    <source>
        <dbReference type="PROSITE" id="PS50833"/>
    </source>
</evidence>
<evidence type="ECO:0000313" key="8">
    <source>
        <dbReference type="Proteomes" id="UP001146120"/>
    </source>
</evidence>
<dbReference type="AlphaFoldDB" id="A0AAV2YNP7"/>
<protein>
    <recommendedName>
        <fullName evidence="4">Ribosome production factor 2 homolog</fullName>
    </recommendedName>
    <alternativeName>
        <fullName evidence="4">Ribosome biogenesis protein RPF2 homolog</fullName>
    </alternativeName>
</protein>
<dbReference type="InterPro" id="IPR007109">
    <property type="entry name" value="Brix"/>
</dbReference>
<proteinExistence type="inferred from homology"/>
<dbReference type="GO" id="GO:0019843">
    <property type="term" value="F:rRNA binding"/>
    <property type="evidence" value="ECO:0007669"/>
    <property type="project" value="UniProtKB-UniRule"/>
</dbReference>
<evidence type="ECO:0000256" key="1">
    <source>
        <dbReference type="ARBA" id="ARBA00004604"/>
    </source>
</evidence>
<reference evidence="7" key="1">
    <citation type="submission" date="2022-11" db="EMBL/GenBank/DDBJ databases">
        <authorList>
            <person name="Morgan W.R."/>
            <person name="Tartar A."/>
        </authorList>
    </citation>
    <scope>NUCLEOTIDE SEQUENCE</scope>
    <source>
        <strain evidence="7">ARSEF 373</strain>
    </source>
</reference>
<dbReference type="SMART" id="SM00879">
    <property type="entry name" value="Brix"/>
    <property type="match status" value="1"/>
</dbReference>
<feature type="domain" description="Brix" evidence="6">
    <location>
        <begin position="63"/>
        <end position="267"/>
    </location>
</feature>
<dbReference type="Pfam" id="PF04427">
    <property type="entry name" value="Brix"/>
    <property type="match status" value="1"/>
</dbReference>
<keyword evidence="3 4" id="KW-0539">Nucleus</keyword>
<dbReference type="InterPro" id="IPR039770">
    <property type="entry name" value="Rpf2"/>
</dbReference>
<feature type="region of interest" description="Disordered" evidence="5">
    <location>
        <begin position="319"/>
        <end position="342"/>
    </location>
</feature>
<name>A0AAV2YNP7_9STRA</name>
<reference evidence="7" key="2">
    <citation type="journal article" date="2023" name="Microbiol Resour">
        <title>Decontamination and Annotation of the Draft Genome Sequence of the Oomycete Lagenidium giganteum ARSEF 373.</title>
        <authorList>
            <person name="Morgan W.R."/>
            <person name="Tartar A."/>
        </authorList>
    </citation>
    <scope>NUCLEOTIDE SEQUENCE</scope>
    <source>
        <strain evidence="7">ARSEF 373</strain>
    </source>
</reference>